<dbReference type="EMBL" id="FNVQ01000004">
    <property type="protein sequence ID" value="SEG76352.1"/>
    <property type="molecule type" value="Genomic_DNA"/>
</dbReference>
<gene>
    <name evidence="1" type="ORF">SAMN05444390_104145</name>
</gene>
<sequence>MNGTPARMARVRPWLQTTLLWLLLLMPVMAKAESPFVLLSDSDGSYSEMLKALTEHHNGLLESEVLSVQAPSGHPFTLAVGSRACEATIAGIDSDDYALCVFLPSQTFADLTTGPKGQGLLADKRLSAIYLDQPLTRQMLLAKMLKPRMQTIGTVLGPGSDRQASYFAAAASSLGLTPLIGRLQDSENPVRELTPIIEQSDVFLPLPDSSVFNRASAKWILYLTLRNRIPLIGFSASYAYAGAVVSVHSNVEQIAKQAMEIVNHRGIKDPLPAPAYPDDFSITINETAARNLGLALAPSDALMIELKRRDRVGQ</sequence>
<keyword evidence="2" id="KW-1185">Reference proteome</keyword>
<dbReference type="InterPro" id="IPR007487">
    <property type="entry name" value="ABC_transpt-TYRBP-like"/>
</dbReference>
<dbReference type="PANTHER" id="PTHR35271">
    <property type="entry name" value="ABC TRANSPORTER, SUBSTRATE-BINDING LIPOPROTEIN-RELATED"/>
    <property type="match status" value="1"/>
</dbReference>
<dbReference type="Gene3D" id="3.40.50.2300">
    <property type="match status" value="2"/>
</dbReference>
<name>A0A1H6CTS5_9GAMM</name>
<evidence type="ECO:0000313" key="2">
    <source>
        <dbReference type="Proteomes" id="UP000236745"/>
    </source>
</evidence>
<evidence type="ECO:0000313" key="1">
    <source>
        <dbReference type="EMBL" id="SEG76352.1"/>
    </source>
</evidence>
<dbReference type="PANTHER" id="PTHR35271:SF1">
    <property type="entry name" value="ABC TRANSPORTER, SUBSTRATE-BINDING LIPOPROTEIN"/>
    <property type="match status" value="1"/>
</dbReference>
<reference evidence="1 2" key="1">
    <citation type="submission" date="2016-10" db="EMBL/GenBank/DDBJ databases">
        <authorList>
            <person name="de Groot N.N."/>
        </authorList>
    </citation>
    <scope>NUCLEOTIDE SEQUENCE [LARGE SCALE GENOMIC DNA]</scope>
    <source>
        <strain evidence="1 2">DSM 22012</strain>
    </source>
</reference>
<protein>
    <submittedName>
        <fullName evidence="1">ABC transporter substrate binding protein</fullName>
    </submittedName>
</protein>
<dbReference type="Proteomes" id="UP000236745">
    <property type="component" value="Unassembled WGS sequence"/>
</dbReference>
<organism evidence="1 2">
    <name type="scientific">Marinobacterium lutimaris</name>
    <dbReference type="NCBI Taxonomy" id="568106"/>
    <lineage>
        <taxon>Bacteria</taxon>
        <taxon>Pseudomonadati</taxon>
        <taxon>Pseudomonadota</taxon>
        <taxon>Gammaproteobacteria</taxon>
        <taxon>Oceanospirillales</taxon>
        <taxon>Oceanospirillaceae</taxon>
        <taxon>Marinobacterium</taxon>
    </lineage>
</organism>
<accession>A0A1H6CTS5</accession>
<proteinExistence type="predicted"/>
<dbReference type="AlphaFoldDB" id="A0A1H6CTS5"/>